<dbReference type="InterPro" id="IPR002035">
    <property type="entry name" value="VWF_A"/>
</dbReference>
<feature type="compositionally biased region" description="Low complexity" evidence="2">
    <location>
        <begin position="69"/>
        <end position="79"/>
    </location>
</feature>
<dbReference type="Gene3D" id="3.40.50.410">
    <property type="entry name" value="von Willebrand factor, type A domain"/>
    <property type="match status" value="1"/>
</dbReference>
<dbReference type="Gene3D" id="3.30.40.10">
    <property type="entry name" value="Zinc/RING finger domain, C3HC4 (zinc finger)"/>
    <property type="match status" value="1"/>
</dbReference>
<evidence type="ECO:0000259" key="5">
    <source>
        <dbReference type="PROSITE" id="PS50234"/>
    </source>
</evidence>
<dbReference type="Pfam" id="PF15411">
    <property type="entry name" value="PH_10"/>
    <property type="match status" value="1"/>
</dbReference>
<dbReference type="PROSITE" id="PS50234">
    <property type="entry name" value="VWFA"/>
    <property type="match status" value="1"/>
</dbReference>
<keyword evidence="1" id="KW-0863">Zinc-finger</keyword>
<protein>
    <submittedName>
        <fullName evidence="6">Uncharacterized protein</fullName>
    </submittedName>
</protein>
<dbReference type="GO" id="GO:0008270">
    <property type="term" value="F:zinc ion binding"/>
    <property type="evidence" value="ECO:0007669"/>
    <property type="project" value="UniProtKB-KW"/>
</dbReference>
<dbReference type="SUPFAM" id="SSF50729">
    <property type="entry name" value="PH domain-like"/>
    <property type="match status" value="1"/>
</dbReference>
<feature type="compositionally biased region" description="Basic and acidic residues" evidence="2">
    <location>
        <begin position="592"/>
        <end position="604"/>
    </location>
</feature>
<dbReference type="SUPFAM" id="SSF57850">
    <property type="entry name" value="RING/U-box"/>
    <property type="match status" value="1"/>
</dbReference>
<keyword evidence="1" id="KW-0862">Zinc</keyword>
<feature type="region of interest" description="Disordered" evidence="2">
    <location>
        <begin position="1149"/>
        <end position="1169"/>
    </location>
</feature>
<comment type="caution">
    <text evidence="6">The sequence shown here is derived from an EMBL/GenBank/DDBJ whole genome shotgun (WGS) entry which is preliminary data.</text>
</comment>
<dbReference type="Gene3D" id="2.30.29.30">
    <property type="entry name" value="Pleckstrin-homology domain (PH domain)/Phosphotyrosine-binding domain (PTB)"/>
    <property type="match status" value="1"/>
</dbReference>
<feature type="compositionally biased region" description="Low complexity" evidence="2">
    <location>
        <begin position="1046"/>
        <end position="1063"/>
    </location>
</feature>
<dbReference type="Pfam" id="PF00092">
    <property type="entry name" value="VWA"/>
    <property type="match status" value="1"/>
</dbReference>
<reference evidence="6" key="1">
    <citation type="submission" date="2018-12" db="EMBL/GenBank/DDBJ databases">
        <authorList>
            <person name="Syme R.A."/>
            <person name="Farfan-Caceres L."/>
            <person name="Lichtenzveig J."/>
        </authorList>
    </citation>
    <scope>NUCLEOTIDE SEQUENCE</scope>
    <source>
        <strain evidence="6">Al4</strain>
    </source>
</reference>
<feature type="compositionally biased region" description="Polar residues" evidence="2">
    <location>
        <begin position="84"/>
        <end position="93"/>
    </location>
</feature>
<evidence type="ECO:0000313" key="7">
    <source>
        <dbReference type="Proteomes" id="UP000651452"/>
    </source>
</evidence>
<dbReference type="InterPro" id="IPR051266">
    <property type="entry name" value="CLCR"/>
</dbReference>
<feature type="domain" description="PH" evidence="3">
    <location>
        <begin position="460"/>
        <end position="580"/>
    </location>
</feature>
<accession>A0A8H7IWZ8</accession>
<feature type="region of interest" description="Disordered" evidence="2">
    <location>
        <begin position="40"/>
        <end position="99"/>
    </location>
</feature>
<proteinExistence type="predicted"/>
<dbReference type="CDD" id="cd16448">
    <property type="entry name" value="RING-H2"/>
    <property type="match status" value="1"/>
</dbReference>
<reference evidence="6" key="2">
    <citation type="submission" date="2020-09" db="EMBL/GenBank/DDBJ databases">
        <title>Reference genome assembly for Australian Ascochyta lentis isolate Al4.</title>
        <authorList>
            <person name="Lee R.C."/>
            <person name="Farfan-Caceres L.M."/>
            <person name="Debler J.W."/>
            <person name="Williams A.H."/>
            <person name="Henares B.M."/>
        </authorList>
    </citation>
    <scope>NUCLEOTIDE SEQUENCE</scope>
    <source>
        <strain evidence="6">Al4</strain>
    </source>
</reference>
<organism evidence="6 7">
    <name type="scientific">Ascochyta lentis</name>
    <dbReference type="NCBI Taxonomy" id="205686"/>
    <lineage>
        <taxon>Eukaryota</taxon>
        <taxon>Fungi</taxon>
        <taxon>Dikarya</taxon>
        <taxon>Ascomycota</taxon>
        <taxon>Pezizomycotina</taxon>
        <taxon>Dothideomycetes</taxon>
        <taxon>Pleosporomycetidae</taxon>
        <taxon>Pleosporales</taxon>
        <taxon>Pleosporineae</taxon>
        <taxon>Didymellaceae</taxon>
        <taxon>Ascochyta</taxon>
    </lineage>
</organism>
<gene>
    <name evidence="6" type="ORF">EKO04_010330</name>
</gene>
<keyword evidence="7" id="KW-1185">Reference proteome</keyword>
<dbReference type="SUPFAM" id="SSF53300">
    <property type="entry name" value="vWA-like"/>
    <property type="match status" value="1"/>
</dbReference>
<dbReference type="Proteomes" id="UP000651452">
    <property type="component" value="Unassembled WGS sequence"/>
</dbReference>
<dbReference type="SMART" id="SM00184">
    <property type="entry name" value="RING"/>
    <property type="match status" value="1"/>
</dbReference>
<feature type="compositionally biased region" description="Polar residues" evidence="2">
    <location>
        <begin position="251"/>
        <end position="276"/>
    </location>
</feature>
<feature type="domain" description="VWFA" evidence="5">
    <location>
        <begin position="650"/>
        <end position="823"/>
    </location>
</feature>
<evidence type="ECO:0000259" key="3">
    <source>
        <dbReference type="PROSITE" id="PS50003"/>
    </source>
</evidence>
<dbReference type="PROSITE" id="PS50003">
    <property type="entry name" value="PH_DOMAIN"/>
    <property type="match status" value="1"/>
</dbReference>
<evidence type="ECO:0000259" key="4">
    <source>
        <dbReference type="PROSITE" id="PS50089"/>
    </source>
</evidence>
<evidence type="ECO:0000256" key="2">
    <source>
        <dbReference type="SAM" id="MobiDB-lite"/>
    </source>
</evidence>
<dbReference type="AlphaFoldDB" id="A0A8H7IWZ8"/>
<feature type="compositionally biased region" description="Basic and acidic residues" evidence="2">
    <location>
        <begin position="48"/>
        <end position="61"/>
    </location>
</feature>
<evidence type="ECO:0000313" key="6">
    <source>
        <dbReference type="EMBL" id="KAF9691571.1"/>
    </source>
</evidence>
<dbReference type="SMART" id="SM00327">
    <property type="entry name" value="VWA"/>
    <property type="match status" value="1"/>
</dbReference>
<feature type="region of interest" description="Disordered" evidence="2">
    <location>
        <begin position="1024"/>
        <end position="1084"/>
    </location>
</feature>
<feature type="region of interest" description="Disordered" evidence="2">
    <location>
        <begin position="587"/>
        <end position="637"/>
    </location>
</feature>
<feature type="domain" description="RING-type" evidence="4">
    <location>
        <begin position="127"/>
        <end position="173"/>
    </location>
</feature>
<dbReference type="InterPro" id="IPR011993">
    <property type="entry name" value="PH-like_dom_sf"/>
</dbReference>
<dbReference type="SMART" id="SM00233">
    <property type="entry name" value="PH"/>
    <property type="match status" value="1"/>
</dbReference>
<name>A0A8H7IWZ8_9PLEO</name>
<feature type="compositionally biased region" description="Low complexity" evidence="2">
    <location>
        <begin position="204"/>
        <end position="216"/>
    </location>
</feature>
<evidence type="ECO:0000256" key="1">
    <source>
        <dbReference type="PROSITE-ProRule" id="PRU00175"/>
    </source>
</evidence>
<dbReference type="PANTHER" id="PTHR10579">
    <property type="entry name" value="CALCIUM-ACTIVATED CHLORIDE CHANNEL REGULATOR"/>
    <property type="match status" value="1"/>
</dbReference>
<sequence>MSNAFHAPLSGSSRPSAPHHYQKHHLIEANLLELGLVGHKHQKKNRKKLVEFRSPADHSDGGLRPGSRSSNNTSSTATAKPLSSHAQRTNASIDSHAPLHTARGMAGVLDIERSRTRRERTFIGSDCAVCEEALEHTLRGERILQLSCGHVSHEACFYEYIREFEAKECPTCNATLGLDTSRGGNIDLEKIVRSVQTEAPQNNSQAQGHSHSQGQGHSYGQGQGHSYSQGQGHSHSQSQSQSQHQRSTQSTPTPWDNQTMHSVSGQTQGRSRNGSDASARFPPSHHTRQRDSSHSRERGSDRGGSLSRQHLRSDSGATGAASSQEYAAAQDGRRHDYDVQSMETSLSSPRALLKNPIPAPTVTVRSEFPTLSKSRQQQSLTCLVTVEVVEGKWRPDPEDMRGAPLPSLASATESSFGRPKSPARSRHAAYDFDTPYESEEVLDEITEDLHSRVDNWHGLDFSRFGKLRLHGQIRVGKDRQSWQELECYLFSEMLICVKEKKVTAQPQWDDVKASRSAKKTKCTLKGSILIKKHLNRVEHSPDDFILTLSLSVAELPSFHLQFPDRSQLELWRRALMDIRLDFPMSRGMPDYDQDHSGTEEDDYRRPKRVSSVNSSYGAARSTMTAPTEYTSSRAGPPEARLSGSIHVPIDVVVVIPVSSSMQGLKINLLRDTLRFLVHNLGDRDRMGLVTFGSSGGGVPIVGMTSKAWRDWPKVLESIRPVGQKSLRADVVDGANVAMDLLMQRKSSNPLSSILLISDSSTSDAESVDFVISRAEAAKVSIHSFGLGLTHKPDTMIELSTRTKASYTYVKDWMMLRECVAGCLGSLQTTSHQNVRLKLRLPEGSPAKFVKISGALQITKRATGRDAEAALGDLRFGDKRDILVQLAIAPESGSPEQLPQDPWETIVSGLEALGGPLDQDDSRTLSVEEVPLIQADLTYGDILREGTVSHLARPSLLAITLLPSGPKKSSTAFPPTPPIPPHPHVVQRRMELLTSDMLTRALTLVSRGQHERAHHLLKETRSILKGLGKGGLPPLPPPGQRRHDAPSTTGSTGTSSPTHSSGGDTRPRTPSPHANSPFTPAAGIDPRTMHALDAELESSLEWINHPAVFGRDSRKAVLQAIGVISSQRAYTFRSPSESLWAERVQGVKRLSERSREWRESGDQEALMEEN</sequence>
<dbReference type="FunFam" id="3.40.50.410:FF:000014">
    <property type="entry name" value="von Willebrand and RING finger domain protein"/>
    <property type="match status" value="1"/>
</dbReference>
<feature type="compositionally biased region" description="Basic and acidic residues" evidence="2">
    <location>
        <begin position="1149"/>
        <end position="1160"/>
    </location>
</feature>
<feature type="compositionally biased region" description="Polar residues" evidence="2">
    <location>
        <begin position="610"/>
        <end position="633"/>
    </location>
</feature>
<dbReference type="InterPro" id="IPR036465">
    <property type="entry name" value="vWFA_dom_sf"/>
</dbReference>
<dbReference type="InterPro" id="IPR001841">
    <property type="entry name" value="Znf_RING"/>
</dbReference>
<dbReference type="InterPro" id="IPR001849">
    <property type="entry name" value="PH_domain"/>
</dbReference>
<dbReference type="PROSITE" id="PS50089">
    <property type="entry name" value="ZF_RING_2"/>
    <property type="match status" value="1"/>
</dbReference>
<keyword evidence="1" id="KW-0479">Metal-binding</keyword>
<feature type="region of interest" description="Disordered" evidence="2">
    <location>
        <begin position="394"/>
        <end position="430"/>
    </location>
</feature>
<dbReference type="EMBL" id="RZGK01000020">
    <property type="protein sequence ID" value="KAF9691571.1"/>
    <property type="molecule type" value="Genomic_DNA"/>
</dbReference>
<dbReference type="OrthoDB" id="299997at2759"/>
<dbReference type="PANTHER" id="PTHR10579:SF43">
    <property type="entry name" value="ZINC FINGER (C3HC4-TYPE RING FINGER) FAMILY PROTEIN"/>
    <property type="match status" value="1"/>
</dbReference>
<feature type="compositionally biased region" description="Low complexity" evidence="2">
    <location>
        <begin position="224"/>
        <end position="250"/>
    </location>
</feature>
<feature type="compositionally biased region" description="Basic and acidic residues" evidence="2">
    <location>
        <begin position="289"/>
        <end position="301"/>
    </location>
</feature>
<feature type="region of interest" description="Disordered" evidence="2">
    <location>
        <begin position="196"/>
        <end position="354"/>
    </location>
</feature>
<feature type="region of interest" description="Disordered" evidence="2">
    <location>
        <begin position="1"/>
        <end position="21"/>
    </location>
</feature>
<dbReference type="InterPro" id="IPR013083">
    <property type="entry name" value="Znf_RING/FYVE/PHD"/>
</dbReference>